<dbReference type="PANTHER" id="PTHR23288:SF8">
    <property type="entry name" value="RNA POLYMERASE II ELONGATION FACTOR ELL2"/>
    <property type="match status" value="1"/>
</dbReference>
<feature type="non-terminal residue" evidence="9">
    <location>
        <position position="561"/>
    </location>
</feature>
<feature type="non-terminal residue" evidence="9">
    <location>
        <position position="1"/>
    </location>
</feature>
<reference evidence="9 10" key="1">
    <citation type="submission" date="2019-09" db="EMBL/GenBank/DDBJ databases">
        <title>Bird 10,000 Genomes (B10K) Project - Family phase.</title>
        <authorList>
            <person name="Zhang G."/>
        </authorList>
    </citation>
    <scope>NUCLEOTIDE SEQUENCE [LARGE SCALE GENOMIC DNA]</scope>
    <source>
        <strain evidence="9">B10K-DU-012-58</strain>
        <tissue evidence="9">Muscle</tissue>
    </source>
</reference>
<dbReference type="PROSITE" id="PS51980">
    <property type="entry name" value="OCEL"/>
    <property type="match status" value="1"/>
</dbReference>
<dbReference type="SUPFAM" id="SSF46785">
    <property type="entry name" value="Winged helix' DNA-binding domain"/>
    <property type="match status" value="1"/>
</dbReference>
<keyword evidence="3" id="KW-0805">Transcription regulation</keyword>
<dbReference type="OrthoDB" id="6284217at2759"/>
<evidence type="ECO:0000256" key="5">
    <source>
        <dbReference type="ARBA" id="ARBA00023242"/>
    </source>
</evidence>
<feature type="domain" description="OCEL" evidence="8">
    <location>
        <begin position="456"/>
        <end position="561"/>
    </location>
</feature>
<evidence type="ECO:0000259" key="8">
    <source>
        <dbReference type="PROSITE" id="PS51980"/>
    </source>
</evidence>
<feature type="region of interest" description="Disordered" evidence="7">
    <location>
        <begin position="401"/>
        <end position="420"/>
    </location>
</feature>
<dbReference type="Pfam" id="PF10390">
    <property type="entry name" value="ELL"/>
    <property type="match status" value="1"/>
</dbReference>
<dbReference type="InterPro" id="IPR010844">
    <property type="entry name" value="Occludin_ELL"/>
</dbReference>
<dbReference type="EMBL" id="VYZV01016328">
    <property type="protein sequence ID" value="NXS69012.1"/>
    <property type="molecule type" value="Genomic_DNA"/>
</dbReference>
<evidence type="ECO:0000256" key="6">
    <source>
        <dbReference type="PROSITE-ProRule" id="PRU01324"/>
    </source>
</evidence>
<organism evidence="9 10">
    <name type="scientific">Pandion haliaetus</name>
    <name type="common">Osprey</name>
    <name type="synonym">Falco haliaetus</name>
    <dbReference type="NCBI Taxonomy" id="56262"/>
    <lineage>
        <taxon>Eukaryota</taxon>
        <taxon>Metazoa</taxon>
        <taxon>Chordata</taxon>
        <taxon>Craniata</taxon>
        <taxon>Vertebrata</taxon>
        <taxon>Euteleostomi</taxon>
        <taxon>Archelosauria</taxon>
        <taxon>Archosauria</taxon>
        <taxon>Dinosauria</taxon>
        <taxon>Saurischia</taxon>
        <taxon>Theropoda</taxon>
        <taxon>Coelurosauria</taxon>
        <taxon>Aves</taxon>
        <taxon>Neognathae</taxon>
        <taxon>Neoaves</taxon>
        <taxon>Telluraves</taxon>
        <taxon>Accipitrimorphae</taxon>
        <taxon>Accipitriformes</taxon>
        <taxon>Pandionidae</taxon>
        <taxon>Pandion</taxon>
    </lineage>
</organism>
<dbReference type="InterPro" id="IPR036390">
    <property type="entry name" value="WH_DNA-bd_sf"/>
</dbReference>
<evidence type="ECO:0000313" key="10">
    <source>
        <dbReference type="Proteomes" id="UP000580171"/>
    </source>
</evidence>
<gene>
    <name evidence="9" type="primary">Ell2</name>
    <name evidence="9" type="ORF">PANHAL_R06163</name>
</gene>
<dbReference type="InterPro" id="IPR042065">
    <property type="entry name" value="E3_ELL-like"/>
</dbReference>
<dbReference type="InterPro" id="IPR019464">
    <property type="entry name" value="ELL_N"/>
</dbReference>
<dbReference type="Gene3D" id="1.10.10.2670">
    <property type="entry name" value="E3 ubiquitin-protein ligase"/>
    <property type="match status" value="1"/>
</dbReference>
<dbReference type="Pfam" id="PF07303">
    <property type="entry name" value="Occludin_ELL"/>
    <property type="match status" value="1"/>
</dbReference>
<feature type="region of interest" description="Disordered" evidence="7">
    <location>
        <begin position="283"/>
        <end position="342"/>
    </location>
</feature>
<dbReference type="GO" id="GO:0032968">
    <property type="term" value="P:positive regulation of transcription elongation by RNA polymerase II"/>
    <property type="evidence" value="ECO:0007669"/>
    <property type="project" value="TreeGrafter"/>
</dbReference>
<evidence type="ECO:0000256" key="4">
    <source>
        <dbReference type="ARBA" id="ARBA00023163"/>
    </source>
</evidence>
<evidence type="ECO:0000256" key="7">
    <source>
        <dbReference type="SAM" id="MobiDB-lite"/>
    </source>
</evidence>
<comment type="subcellular location">
    <subcellularLocation>
        <location evidence="1">Nucleus</location>
    </subcellularLocation>
</comment>
<sequence>IKIPRADLPNEKHTFKFYMSNVGKDNPQGSFDCVQQTDSSSGASQLSCLGSIQNKITVCATSESYLMTRDRMTQAEEESRNRSAKVIKPGGPFVGTVVFHFLLDVCKFLNSMKRTTRVTSTNTVRRTCAQNAISQRPYRERVIHLLALKNYKKPELLARLQRDGVNQKDKNSLGTILRQVANLNPKDNSYGLKDSVFKDIQKDWPGYDETDKQSLELILAQKLQSSQNATSPSRLESAVIFSKGAPSTSQKWFLSTNFTNPLMNKKRRISHLSSRVQPSCSSHFLVSRESTSAASLPPPPPPPPATATPASLPLPPTLLPTSNPPQTASSHSPVTPEGQGTQDLLVDSFSQNSSSVYEDKQRECTLQTPSVMPAPAVVQVEPPKPADKMHQNLKKVEECNEKDKSNMEDATNETTEKKDCQKEGTAKMKISSHLDSGVKETYTASAEAPSSTSEQPDYFVKYVTVVSYEQRQSYKNDFNAEYDEYRDLHARIESINQRFMQLDAQRKLLSPGSKEYQVLHEEILEEYQKVNQCSPNYYQDKHRCEYLHKKLSHIKSLIGEF</sequence>
<comment type="caution">
    <text evidence="9">The sequence shown here is derived from an EMBL/GenBank/DDBJ whole genome shotgun (WGS) entry which is preliminary data.</text>
</comment>
<evidence type="ECO:0000313" key="9">
    <source>
        <dbReference type="EMBL" id="NXS69012.1"/>
    </source>
</evidence>
<dbReference type="AlphaFoldDB" id="A0A7L2WDW5"/>
<comment type="similarity">
    <text evidence="2 6">Belongs to the ELL/occludin family.</text>
</comment>
<feature type="compositionally biased region" description="Pro residues" evidence="7">
    <location>
        <begin position="296"/>
        <end position="318"/>
    </location>
</feature>
<evidence type="ECO:0000256" key="1">
    <source>
        <dbReference type="ARBA" id="ARBA00004123"/>
    </source>
</evidence>
<keyword evidence="4" id="KW-0804">Transcription</keyword>
<dbReference type="GO" id="GO:0008023">
    <property type="term" value="C:transcription elongation factor complex"/>
    <property type="evidence" value="ECO:0007669"/>
    <property type="project" value="InterPro"/>
</dbReference>
<feature type="compositionally biased region" description="Polar residues" evidence="7">
    <location>
        <begin position="326"/>
        <end position="342"/>
    </location>
</feature>
<accession>A0A7L2WDW5</accession>
<dbReference type="Proteomes" id="UP000580171">
    <property type="component" value="Unassembled WGS sequence"/>
</dbReference>
<dbReference type="PANTHER" id="PTHR23288">
    <property type="entry name" value="OCCLUDIN AND RNA POLYMERASE II ELONGATION FACTOR ELL"/>
    <property type="match status" value="1"/>
</dbReference>
<protein>
    <submittedName>
        <fullName evidence="9">ELL2 factor</fullName>
    </submittedName>
</protein>
<dbReference type="GO" id="GO:0000987">
    <property type="term" value="F:cis-regulatory region sequence-specific DNA binding"/>
    <property type="evidence" value="ECO:0007669"/>
    <property type="project" value="TreeGrafter"/>
</dbReference>
<dbReference type="GO" id="GO:0042795">
    <property type="term" value="P:snRNA transcription by RNA polymerase II"/>
    <property type="evidence" value="ECO:0007669"/>
    <property type="project" value="TreeGrafter"/>
</dbReference>
<dbReference type="Gene3D" id="6.10.140.340">
    <property type="match status" value="1"/>
</dbReference>
<keyword evidence="10" id="KW-1185">Reference proteome</keyword>
<dbReference type="InterPro" id="IPR031176">
    <property type="entry name" value="ELL/occludin"/>
</dbReference>
<evidence type="ECO:0000256" key="2">
    <source>
        <dbReference type="ARBA" id="ARBA00009171"/>
    </source>
</evidence>
<dbReference type="SUPFAM" id="SSF144292">
    <property type="entry name" value="occludin/ELL-like"/>
    <property type="match status" value="1"/>
</dbReference>
<evidence type="ECO:0000256" key="3">
    <source>
        <dbReference type="ARBA" id="ARBA00023015"/>
    </source>
</evidence>
<dbReference type="GO" id="GO:0006368">
    <property type="term" value="P:transcription elongation by RNA polymerase II"/>
    <property type="evidence" value="ECO:0007669"/>
    <property type="project" value="InterPro"/>
</dbReference>
<proteinExistence type="inferred from homology"/>
<keyword evidence="5" id="KW-0539">Nucleus</keyword>
<name>A0A7L2WDW5_PANHA</name>